<gene>
    <name evidence="1" type="ORF">AGRHK599_LOCUS1214</name>
</gene>
<dbReference type="Proteomes" id="UP000528185">
    <property type="component" value="Unassembled WGS sequence"/>
</dbReference>
<comment type="caution">
    <text evidence="1">The sequence shown here is derived from an EMBL/GenBank/DDBJ whole genome shotgun (WGS) entry which is preliminary data.</text>
</comment>
<name>A0AAN2DCF0_RHIRH</name>
<proteinExistence type="predicted"/>
<dbReference type="AlphaFoldDB" id="A0AAN2DCF0"/>
<accession>A0AAN2DCF0</accession>
<dbReference type="RefSeq" id="WP_065115664.1">
    <property type="nucleotide sequence ID" value="NZ_CAICSX020000001.1"/>
</dbReference>
<sequence length="215" mass="24431">MPGASDDVEIVYEPDPKDPTNKIVLLVNNNRNKTVAANFRVEGSKPVAVLTLDRIHANLFPHEFKVVVEAGARQLIGRVRLDRLTSVEPRVTEQISISYKVQGAVYVEDEPQPPPQSEVSRYLVFYEVDIAPKLTGDELRQEKKDKGQTLIYAINTNHQFRLQAFIVSKNTTNEWFSPDLGVFECRLSHSCYDLSIRRGWSVQNGKFVPEYPPFA</sequence>
<evidence type="ECO:0000313" key="1">
    <source>
        <dbReference type="EMBL" id="CAD0211189.1"/>
    </source>
</evidence>
<protein>
    <submittedName>
        <fullName evidence="1">Uncharacterized protein</fullName>
    </submittedName>
</protein>
<organism evidence="1 2">
    <name type="scientific">Rhizobium rhizogenes</name>
    <name type="common">Agrobacterium rhizogenes</name>
    <dbReference type="NCBI Taxonomy" id="359"/>
    <lineage>
        <taxon>Bacteria</taxon>
        <taxon>Pseudomonadati</taxon>
        <taxon>Pseudomonadota</taxon>
        <taxon>Alphaproteobacteria</taxon>
        <taxon>Hyphomicrobiales</taxon>
        <taxon>Rhizobiaceae</taxon>
        <taxon>Rhizobium/Agrobacterium group</taxon>
        <taxon>Rhizobium</taxon>
    </lineage>
</organism>
<dbReference type="EMBL" id="CAICSX020000001">
    <property type="protein sequence ID" value="CAD0211189.1"/>
    <property type="molecule type" value="Genomic_DNA"/>
</dbReference>
<reference evidence="1 2" key="1">
    <citation type="submission" date="2020-06" db="EMBL/GenBank/DDBJ databases">
        <authorList>
            <person name="De Coninck B."/>
            <person name="Ibrahim H."/>
        </authorList>
    </citation>
    <scope>NUCLEOTIDE SEQUENCE [LARGE SCALE GENOMIC DNA]</scope>
    <source>
        <strain evidence="1">Ag_rhizogenes_K599</strain>
    </source>
</reference>
<dbReference type="KEGG" id="aro:B0909_05610"/>
<evidence type="ECO:0000313" key="2">
    <source>
        <dbReference type="Proteomes" id="UP000528185"/>
    </source>
</evidence>